<dbReference type="AlphaFoldDB" id="A0A1C7P9D5"/>
<dbReference type="STRING" id="1679444.PYTT_2393"/>
<keyword evidence="2" id="KW-1185">Reference proteome</keyword>
<dbReference type="EMBL" id="LT629973">
    <property type="protein sequence ID" value="SEH99440.1"/>
    <property type="molecule type" value="Genomic_DNA"/>
</dbReference>
<evidence type="ECO:0000313" key="2">
    <source>
        <dbReference type="Proteomes" id="UP000176204"/>
    </source>
</evidence>
<sequence>MNDKMIIELTKEMYAELEEAGRITLLAGCRLHELERVEDGCVFWANGERCRIVAEDEEVCGMVKVKFVKNQPA</sequence>
<protein>
    <submittedName>
        <fullName evidence="1">Uncharacterized protein</fullName>
    </submittedName>
</protein>
<proteinExistence type="predicted"/>
<dbReference type="OrthoDB" id="9812123at2"/>
<reference evidence="2" key="1">
    <citation type="submission" date="2016-09" db="EMBL/GenBank/DDBJ databases">
        <authorList>
            <person name="Koehorst J."/>
        </authorList>
    </citation>
    <scope>NUCLEOTIDE SEQUENCE [LARGE SCALE GENOMIC DNA]</scope>
</reference>
<dbReference type="KEGG" id="agl:PYTT_2393"/>
<accession>A0A1C7P9D5</accession>
<dbReference type="Proteomes" id="UP000176204">
    <property type="component" value="Chromosome I"/>
</dbReference>
<name>A0A1C7P9D5_9BACT</name>
<organism evidence="1 2">
    <name type="scientific">Akkermansia glycaniphila</name>
    <dbReference type="NCBI Taxonomy" id="1679444"/>
    <lineage>
        <taxon>Bacteria</taxon>
        <taxon>Pseudomonadati</taxon>
        <taxon>Verrucomicrobiota</taxon>
        <taxon>Verrucomicrobiia</taxon>
        <taxon>Verrucomicrobiales</taxon>
        <taxon>Akkermansiaceae</taxon>
        <taxon>Akkermansia</taxon>
    </lineage>
</organism>
<evidence type="ECO:0000313" key="1">
    <source>
        <dbReference type="EMBL" id="SEH99440.1"/>
    </source>
</evidence>
<dbReference type="RefSeq" id="WP_067777607.1">
    <property type="nucleotide sequence ID" value="NZ_LIGX01000040.1"/>
</dbReference>
<gene>
    <name evidence="1" type="ORF">PYTT_2393</name>
</gene>